<dbReference type="PROSITE" id="PS50893">
    <property type="entry name" value="ABC_TRANSPORTER_2"/>
    <property type="match status" value="1"/>
</dbReference>
<dbReference type="SUPFAM" id="SSF90123">
    <property type="entry name" value="ABC transporter transmembrane region"/>
    <property type="match status" value="1"/>
</dbReference>
<evidence type="ECO:0000259" key="8">
    <source>
        <dbReference type="PROSITE" id="PS50893"/>
    </source>
</evidence>
<feature type="domain" description="ABC transporter" evidence="8">
    <location>
        <begin position="373"/>
        <end position="609"/>
    </location>
</feature>
<dbReference type="Gene3D" id="3.40.50.300">
    <property type="entry name" value="P-loop containing nucleotide triphosphate hydrolases"/>
    <property type="match status" value="1"/>
</dbReference>
<dbReference type="InterPro" id="IPR003593">
    <property type="entry name" value="AAA+_ATPase"/>
</dbReference>
<feature type="transmembrane region" description="Helical" evidence="7">
    <location>
        <begin position="303"/>
        <end position="322"/>
    </location>
</feature>
<dbReference type="InterPro" id="IPR027417">
    <property type="entry name" value="P-loop_NTPase"/>
</dbReference>
<evidence type="ECO:0000256" key="3">
    <source>
        <dbReference type="ARBA" id="ARBA00022741"/>
    </source>
</evidence>
<feature type="transmembrane region" description="Helical" evidence="7">
    <location>
        <begin position="161"/>
        <end position="186"/>
    </location>
</feature>
<feature type="transmembrane region" description="Helical" evidence="7">
    <location>
        <begin position="192"/>
        <end position="211"/>
    </location>
</feature>
<keyword evidence="6 7" id="KW-0472">Membrane</keyword>
<dbReference type="GO" id="GO:0140359">
    <property type="term" value="F:ABC-type transporter activity"/>
    <property type="evidence" value="ECO:0007669"/>
    <property type="project" value="InterPro"/>
</dbReference>
<organism evidence="10">
    <name type="scientific">bioreactor metagenome</name>
    <dbReference type="NCBI Taxonomy" id="1076179"/>
    <lineage>
        <taxon>unclassified sequences</taxon>
        <taxon>metagenomes</taxon>
        <taxon>ecological metagenomes</taxon>
    </lineage>
</organism>
<feature type="transmembrane region" description="Helical" evidence="7">
    <location>
        <begin position="276"/>
        <end position="297"/>
    </location>
</feature>
<evidence type="ECO:0000256" key="7">
    <source>
        <dbReference type="SAM" id="Phobius"/>
    </source>
</evidence>
<dbReference type="InterPro" id="IPR011527">
    <property type="entry name" value="ABC1_TM_dom"/>
</dbReference>
<dbReference type="GO" id="GO:0016887">
    <property type="term" value="F:ATP hydrolysis activity"/>
    <property type="evidence" value="ECO:0007669"/>
    <property type="project" value="InterPro"/>
</dbReference>
<keyword evidence="5 7" id="KW-1133">Transmembrane helix</keyword>
<dbReference type="SMART" id="SM00382">
    <property type="entry name" value="AAA"/>
    <property type="match status" value="1"/>
</dbReference>
<accession>A0A644T2F7</accession>
<feature type="transmembrane region" description="Helical" evidence="7">
    <location>
        <begin position="30"/>
        <end position="56"/>
    </location>
</feature>
<gene>
    <name evidence="10" type="primary">btuD_18</name>
    <name evidence="10" type="ORF">SDC9_06655</name>
</gene>
<evidence type="ECO:0000256" key="4">
    <source>
        <dbReference type="ARBA" id="ARBA00022840"/>
    </source>
</evidence>
<feature type="transmembrane region" description="Helical" evidence="7">
    <location>
        <begin position="90"/>
        <end position="108"/>
    </location>
</feature>
<dbReference type="PROSITE" id="PS50929">
    <property type="entry name" value="ABC_TM1F"/>
    <property type="match status" value="1"/>
</dbReference>
<proteinExistence type="predicted"/>
<keyword evidence="2 7" id="KW-0812">Transmembrane</keyword>
<dbReference type="EMBL" id="VSSQ01000014">
    <property type="protein sequence ID" value="MPL61088.1"/>
    <property type="molecule type" value="Genomic_DNA"/>
</dbReference>
<dbReference type="Gene3D" id="1.20.1560.10">
    <property type="entry name" value="ABC transporter type 1, transmembrane domain"/>
    <property type="match status" value="1"/>
</dbReference>
<dbReference type="InterPro" id="IPR036640">
    <property type="entry name" value="ABC1_TM_sf"/>
</dbReference>
<name>A0A644T2F7_9ZZZZ</name>
<sequence length="613" mass="67242">MSLFSNANNMLFKDFLAIYRIMPSPIQRKVLFVFFLMVFLAVFEACSVLSLSFLALSVTSPDKVMGLPLVSRIFAAFPALHELQADVRMFALWVAVLVAALTAAKNIMSGLVGARTAVLGETVAQHAGDTLFQYYLNSPYLAYLSGKTQHVFQIISWRGQLGFFLVNLMQVYTYIFISASLFLILISATPEVLLITLGMVATLCFFIYKTIKRAVDVAGRESAEYSNVEYSALENAKRGMMEVHIYRQQQYFFEAFHTAGVKAMPSRALITVAPPIPTWILESIAFIVIPATLWIMVALYDASMTRITGVLTMIMLASWRVLPLLNRSMTNMVALRGARYPALQCVELLQKIHEDPLPPAEKAEKRLEFTDGVVFDDVSFCYPSGKQACLRNVSFKIFKGKSLGIIGQSGAGKSSLANILSGLIAPTSGRVLVDGRELSSLERAAYMLGVGYVAQTPYLVPGTLAQNVAFSQWGRPYDLEMVLHACRLAHLDIVDTHAEGINLPIGEGGTGLSGGQGQRLSIARALYTSPHLLILDEATSSLDLGVESAIMKTIASLPKSVTVAIIAHRLSTVEWCDALLWLKDGEIAMYGPPAEVLPSYKKYLDAFSTTCDV</sequence>
<keyword evidence="3" id="KW-0547">Nucleotide-binding</keyword>
<evidence type="ECO:0000259" key="9">
    <source>
        <dbReference type="PROSITE" id="PS50929"/>
    </source>
</evidence>
<dbReference type="PANTHER" id="PTHR24221:SF654">
    <property type="entry name" value="ATP-BINDING CASSETTE SUB-FAMILY B MEMBER 6"/>
    <property type="match status" value="1"/>
</dbReference>
<evidence type="ECO:0000256" key="6">
    <source>
        <dbReference type="ARBA" id="ARBA00023136"/>
    </source>
</evidence>
<dbReference type="InterPro" id="IPR039421">
    <property type="entry name" value="Type_1_exporter"/>
</dbReference>
<dbReference type="InterPro" id="IPR003439">
    <property type="entry name" value="ABC_transporter-like_ATP-bd"/>
</dbReference>
<dbReference type="GO" id="GO:0034040">
    <property type="term" value="F:ATPase-coupled lipid transmembrane transporter activity"/>
    <property type="evidence" value="ECO:0007669"/>
    <property type="project" value="TreeGrafter"/>
</dbReference>
<dbReference type="GO" id="GO:0016020">
    <property type="term" value="C:membrane"/>
    <property type="evidence" value="ECO:0007669"/>
    <property type="project" value="UniProtKB-SubCell"/>
</dbReference>
<protein>
    <submittedName>
        <fullName evidence="10">Vitamin B12 import ATP-binding protein BtuD</fullName>
    </submittedName>
</protein>
<dbReference type="AlphaFoldDB" id="A0A644T2F7"/>
<dbReference type="Pfam" id="PF00005">
    <property type="entry name" value="ABC_tran"/>
    <property type="match status" value="1"/>
</dbReference>
<dbReference type="SUPFAM" id="SSF52540">
    <property type="entry name" value="P-loop containing nucleoside triphosphate hydrolases"/>
    <property type="match status" value="1"/>
</dbReference>
<evidence type="ECO:0000313" key="10">
    <source>
        <dbReference type="EMBL" id="MPL61088.1"/>
    </source>
</evidence>
<dbReference type="CDD" id="cd03228">
    <property type="entry name" value="ABCC_MRP_Like"/>
    <property type="match status" value="1"/>
</dbReference>
<evidence type="ECO:0000256" key="2">
    <source>
        <dbReference type="ARBA" id="ARBA00022692"/>
    </source>
</evidence>
<reference evidence="10" key="1">
    <citation type="submission" date="2019-08" db="EMBL/GenBank/DDBJ databases">
        <authorList>
            <person name="Kucharzyk K."/>
            <person name="Murdoch R.W."/>
            <person name="Higgins S."/>
            <person name="Loffler F."/>
        </authorList>
    </citation>
    <scope>NUCLEOTIDE SEQUENCE</scope>
</reference>
<comment type="caution">
    <text evidence="10">The sequence shown here is derived from an EMBL/GenBank/DDBJ whole genome shotgun (WGS) entry which is preliminary data.</text>
</comment>
<evidence type="ECO:0000256" key="1">
    <source>
        <dbReference type="ARBA" id="ARBA00004141"/>
    </source>
</evidence>
<keyword evidence="4 10" id="KW-0067">ATP-binding</keyword>
<dbReference type="PANTHER" id="PTHR24221">
    <property type="entry name" value="ATP-BINDING CASSETTE SUB-FAMILY B"/>
    <property type="match status" value="1"/>
</dbReference>
<comment type="subcellular location">
    <subcellularLocation>
        <location evidence="1">Membrane</location>
        <topology evidence="1">Multi-pass membrane protein</topology>
    </subcellularLocation>
</comment>
<feature type="domain" description="ABC transmembrane type-1" evidence="9">
    <location>
        <begin position="31"/>
        <end position="337"/>
    </location>
</feature>
<dbReference type="GO" id="GO:0005524">
    <property type="term" value="F:ATP binding"/>
    <property type="evidence" value="ECO:0007669"/>
    <property type="project" value="UniProtKB-KW"/>
</dbReference>
<evidence type="ECO:0000256" key="5">
    <source>
        <dbReference type="ARBA" id="ARBA00022989"/>
    </source>
</evidence>